<dbReference type="AlphaFoldDB" id="L8GPG4"/>
<dbReference type="PRINTS" id="PR00320">
    <property type="entry name" value="GPROTEINBRPT"/>
</dbReference>
<dbReference type="InterPro" id="IPR001293">
    <property type="entry name" value="Znf_TRAF"/>
</dbReference>
<dbReference type="InterPro" id="IPR036322">
    <property type="entry name" value="WD40_repeat_dom_sf"/>
</dbReference>
<reference evidence="11 12" key="1">
    <citation type="journal article" date="2013" name="Genome Biol.">
        <title>Genome of Acanthamoeba castellanii highlights extensive lateral gene transfer and early evolution of tyrosine kinase signaling.</title>
        <authorList>
            <person name="Clarke M."/>
            <person name="Lohan A.J."/>
            <person name="Liu B."/>
            <person name="Lagkouvardos I."/>
            <person name="Roy S."/>
            <person name="Zafar N."/>
            <person name="Bertelli C."/>
            <person name="Schilde C."/>
            <person name="Kianianmomeni A."/>
            <person name="Burglin T.R."/>
            <person name="Frech C."/>
            <person name="Turcotte B."/>
            <person name="Kopec K.O."/>
            <person name="Synnott J.M."/>
            <person name="Choo C."/>
            <person name="Paponov I."/>
            <person name="Finkler A."/>
            <person name="Soon Heng Tan C."/>
            <person name="Hutchins A.P."/>
            <person name="Weinmeier T."/>
            <person name="Rattei T."/>
            <person name="Chu J.S."/>
            <person name="Gimenez G."/>
            <person name="Irimia M."/>
            <person name="Rigden D.J."/>
            <person name="Fitzpatrick D.A."/>
            <person name="Lorenzo-Morales J."/>
            <person name="Bateman A."/>
            <person name="Chiu C.H."/>
            <person name="Tang P."/>
            <person name="Hegemann P."/>
            <person name="Fromm H."/>
            <person name="Raoult D."/>
            <person name="Greub G."/>
            <person name="Miranda-Saavedra D."/>
            <person name="Chen N."/>
            <person name="Nash P."/>
            <person name="Ginger M.L."/>
            <person name="Horn M."/>
            <person name="Schaap P."/>
            <person name="Caler L."/>
            <person name="Loftus B."/>
        </authorList>
    </citation>
    <scope>NUCLEOTIDE SEQUENCE [LARGE SCALE GENOMIC DNA]</scope>
    <source>
        <strain evidence="11 12">Neff</strain>
    </source>
</reference>
<dbReference type="Pfam" id="PF00400">
    <property type="entry name" value="WD40"/>
    <property type="match status" value="4"/>
</dbReference>
<dbReference type="PROSITE" id="PS50082">
    <property type="entry name" value="WD_REPEATS_2"/>
    <property type="match status" value="3"/>
</dbReference>
<dbReference type="InterPro" id="IPR015943">
    <property type="entry name" value="WD40/YVTN_repeat-like_dom_sf"/>
</dbReference>
<dbReference type="GO" id="GO:0005730">
    <property type="term" value="C:nucleolus"/>
    <property type="evidence" value="ECO:0007669"/>
    <property type="project" value="TreeGrafter"/>
</dbReference>
<evidence type="ECO:0000256" key="4">
    <source>
        <dbReference type="ARBA" id="ARBA00022737"/>
    </source>
</evidence>
<name>L8GPG4_ACACF</name>
<keyword evidence="3 7" id="KW-0479">Metal-binding</keyword>
<dbReference type="GO" id="GO:0008270">
    <property type="term" value="F:zinc ion binding"/>
    <property type="evidence" value="ECO:0007669"/>
    <property type="project" value="UniProtKB-KW"/>
</dbReference>
<dbReference type="CDD" id="cd00200">
    <property type="entry name" value="WD40"/>
    <property type="match status" value="1"/>
</dbReference>
<dbReference type="PANTHER" id="PTHR19848:SF6">
    <property type="entry name" value="E3 UBIQUITIN-PROTEIN LIGASE TRAF7"/>
    <property type="match status" value="1"/>
</dbReference>
<dbReference type="InterPro" id="IPR001680">
    <property type="entry name" value="WD40_rpt"/>
</dbReference>
<evidence type="ECO:0000256" key="7">
    <source>
        <dbReference type="PROSITE-ProRule" id="PRU00207"/>
    </source>
</evidence>
<evidence type="ECO:0000256" key="1">
    <source>
        <dbReference type="ARBA" id="ARBA00003051"/>
    </source>
</evidence>
<dbReference type="InterPro" id="IPR020472">
    <property type="entry name" value="WD40_PAC1"/>
</dbReference>
<feature type="zinc finger region" description="TRAF-type" evidence="7">
    <location>
        <begin position="75"/>
        <end position="137"/>
    </location>
</feature>
<protein>
    <submittedName>
        <fullName evidence="11">Rfwd1prov protein</fullName>
    </submittedName>
</protein>
<dbReference type="SMART" id="SM00320">
    <property type="entry name" value="WD40"/>
    <property type="match status" value="7"/>
</dbReference>
<dbReference type="VEuPathDB" id="AmoebaDB:ACA1_392390"/>
<keyword evidence="12" id="KW-1185">Reference proteome</keyword>
<dbReference type="GeneID" id="14915321"/>
<organism evidence="11 12">
    <name type="scientific">Acanthamoeba castellanii (strain ATCC 30010 / Neff)</name>
    <dbReference type="NCBI Taxonomy" id="1257118"/>
    <lineage>
        <taxon>Eukaryota</taxon>
        <taxon>Amoebozoa</taxon>
        <taxon>Discosea</taxon>
        <taxon>Longamoebia</taxon>
        <taxon>Centramoebida</taxon>
        <taxon>Acanthamoebidae</taxon>
        <taxon>Acanthamoeba</taxon>
    </lineage>
</organism>
<evidence type="ECO:0000256" key="8">
    <source>
        <dbReference type="PROSITE-ProRule" id="PRU00221"/>
    </source>
</evidence>
<evidence type="ECO:0000256" key="9">
    <source>
        <dbReference type="SAM" id="MobiDB-lite"/>
    </source>
</evidence>
<dbReference type="PROSITE" id="PS50145">
    <property type="entry name" value="ZF_TRAF"/>
    <property type="match status" value="1"/>
</dbReference>
<comment type="function">
    <text evidence="1">Probable adapter protein and signal transducer that links members of the tumor necrosis factor receptor family to different signaling pathways by association with the receptor cytoplasmic domain and kinases.</text>
</comment>
<dbReference type="GO" id="GO:0000027">
    <property type="term" value="P:ribosomal large subunit assembly"/>
    <property type="evidence" value="ECO:0007669"/>
    <property type="project" value="TreeGrafter"/>
</dbReference>
<feature type="repeat" description="WD" evidence="8">
    <location>
        <begin position="252"/>
        <end position="293"/>
    </location>
</feature>
<dbReference type="EMBL" id="KB008044">
    <property type="protein sequence ID" value="ELR14807.1"/>
    <property type="molecule type" value="Genomic_DNA"/>
</dbReference>
<dbReference type="OrthoDB" id="674604at2759"/>
<dbReference type="Gene3D" id="2.130.10.10">
    <property type="entry name" value="YVTN repeat-like/Quinoprotein amine dehydrogenase"/>
    <property type="match status" value="2"/>
</dbReference>
<dbReference type="RefSeq" id="XP_004336820.1">
    <property type="nucleotide sequence ID" value="XM_004336772.1"/>
</dbReference>
<dbReference type="InterPro" id="IPR019775">
    <property type="entry name" value="WD40_repeat_CS"/>
</dbReference>
<keyword evidence="5 7" id="KW-0863">Zinc-finger</keyword>
<dbReference type="PROSITE" id="PS00678">
    <property type="entry name" value="WD_REPEATS_1"/>
    <property type="match status" value="3"/>
</dbReference>
<evidence type="ECO:0000259" key="10">
    <source>
        <dbReference type="PROSITE" id="PS50145"/>
    </source>
</evidence>
<keyword evidence="2 8" id="KW-0853">WD repeat</keyword>
<feature type="region of interest" description="Disordered" evidence="9">
    <location>
        <begin position="38"/>
        <end position="59"/>
    </location>
</feature>
<dbReference type="PANTHER" id="PTHR19848">
    <property type="entry name" value="WD40 REPEAT PROTEIN"/>
    <property type="match status" value="1"/>
</dbReference>
<dbReference type="Gene3D" id="3.30.40.10">
    <property type="entry name" value="Zinc/RING finger domain, C3HC4 (zinc finger)"/>
    <property type="match status" value="1"/>
</dbReference>
<dbReference type="SUPFAM" id="SSF50978">
    <property type="entry name" value="WD40 repeat-like"/>
    <property type="match status" value="1"/>
</dbReference>
<feature type="repeat" description="WD" evidence="8">
    <location>
        <begin position="482"/>
        <end position="521"/>
    </location>
</feature>
<accession>L8GPG4</accession>
<sequence length="552" mass="60673">MTMLPSSSFHLLPIRFDARYTTASSSIPYGVKRLLAPSESSSSNGGDVEAHAQHELVPDPDGCPEVVPLGARRLHEAACPYAPAQCPYCDASSLRRMTVAQHTRTCAHIPCPHRGVGCAFEGAEAELEAHLRACVYEGLRGFLAKYEEDRANLVRRLREQRLENMALTDTVAQLTTRLQELVTTLDAKTAHYDSVIQRLTDGQRTNIRPMGPTVLRPPSQSTVMPPAVLGRSAPPPEETDVDSHSFKLKGEFNGHDGPVWALAVNKKRQMLVSGSSDETIRIWDLATFKTRNTLVGHGGIVHAVVVVGRKLISGSSDKTIRVWNLKTMKLERTITGHGNTICKLVVEGNLLFSGSYTEIKARPLSDSPRGVPPPASVVVTVVWNVKTFACIATLKGHNHWVRALCVSNGILYSGCHNLIKAPLPAHTHIVWDVSAFRCIKNLTGHYGSIYSIAVADRYILAGTYENAIMVFDLDTFECVRALAGHMGAVYAVCIHQRRLFTGSYDNHIKVWNLDNFRCVQTLKRHTSSVEALVVDDDGLYSASSDNSIKMFS</sequence>
<evidence type="ECO:0000256" key="3">
    <source>
        <dbReference type="ARBA" id="ARBA00022723"/>
    </source>
</evidence>
<dbReference type="SUPFAM" id="SSF49599">
    <property type="entry name" value="TRAF domain-like"/>
    <property type="match status" value="2"/>
</dbReference>
<evidence type="ECO:0000256" key="6">
    <source>
        <dbReference type="ARBA" id="ARBA00022833"/>
    </source>
</evidence>
<dbReference type="InterPro" id="IPR013083">
    <property type="entry name" value="Znf_RING/FYVE/PHD"/>
</dbReference>
<gene>
    <name evidence="11" type="ORF">ACA1_392390</name>
</gene>
<proteinExistence type="predicted"/>
<keyword evidence="4" id="KW-0677">Repeat</keyword>
<dbReference type="Proteomes" id="UP000011083">
    <property type="component" value="Unassembled WGS sequence"/>
</dbReference>
<feature type="compositionally biased region" description="Basic and acidic residues" evidence="9">
    <location>
        <begin position="48"/>
        <end position="57"/>
    </location>
</feature>
<evidence type="ECO:0000256" key="2">
    <source>
        <dbReference type="ARBA" id="ARBA00022574"/>
    </source>
</evidence>
<feature type="domain" description="TRAF-type" evidence="10">
    <location>
        <begin position="75"/>
        <end position="137"/>
    </location>
</feature>
<evidence type="ECO:0000256" key="5">
    <source>
        <dbReference type="ARBA" id="ARBA00022771"/>
    </source>
</evidence>
<dbReference type="GO" id="GO:0007219">
    <property type="term" value="P:Notch signaling pathway"/>
    <property type="evidence" value="ECO:0007669"/>
    <property type="project" value="TreeGrafter"/>
</dbReference>
<keyword evidence="6 7" id="KW-0862">Zinc</keyword>
<evidence type="ECO:0000313" key="11">
    <source>
        <dbReference type="EMBL" id="ELR14807.1"/>
    </source>
</evidence>
<dbReference type="KEGG" id="acan:ACA1_392390"/>
<feature type="repeat" description="WD" evidence="8">
    <location>
        <begin position="294"/>
        <end position="333"/>
    </location>
</feature>
<dbReference type="STRING" id="1257118.L8GPG4"/>
<evidence type="ECO:0000313" key="12">
    <source>
        <dbReference type="Proteomes" id="UP000011083"/>
    </source>
</evidence>
<dbReference type="PROSITE" id="PS50294">
    <property type="entry name" value="WD_REPEATS_REGION"/>
    <property type="match status" value="3"/>
</dbReference>